<feature type="region of interest" description="Disordered" evidence="1">
    <location>
        <begin position="364"/>
        <end position="395"/>
    </location>
</feature>
<organism evidence="2 3">
    <name type="scientific">Durusdinium trenchii</name>
    <dbReference type="NCBI Taxonomy" id="1381693"/>
    <lineage>
        <taxon>Eukaryota</taxon>
        <taxon>Sar</taxon>
        <taxon>Alveolata</taxon>
        <taxon>Dinophyceae</taxon>
        <taxon>Suessiales</taxon>
        <taxon>Symbiodiniaceae</taxon>
        <taxon>Durusdinium</taxon>
    </lineage>
</organism>
<evidence type="ECO:0000313" key="3">
    <source>
        <dbReference type="Proteomes" id="UP001642464"/>
    </source>
</evidence>
<protein>
    <submittedName>
        <fullName evidence="2">Uncharacterized protein</fullName>
    </submittedName>
</protein>
<accession>A0ABP0JMU4</accession>
<keyword evidence="3" id="KW-1185">Reference proteome</keyword>
<feature type="compositionally biased region" description="Basic and acidic residues" evidence="1">
    <location>
        <begin position="336"/>
        <end position="345"/>
    </location>
</feature>
<evidence type="ECO:0000256" key="1">
    <source>
        <dbReference type="SAM" id="MobiDB-lite"/>
    </source>
</evidence>
<dbReference type="Proteomes" id="UP001642464">
    <property type="component" value="Unassembled WGS sequence"/>
</dbReference>
<comment type="caution">
    <text evidence="2">The sequence shown here is derived from an EMBL/GenBank/DDBJ whole genome shotgun (WGS) entry which is preliminary data.</text>
</comment>
<dbReference type="EMBL" id="CAXAMM010007858">
    <property type="protein sequence ID" value="CAK9015590.1"/>
    <property type="molecule type" value="Genomic_DNA"/>
</dbReference>
<gene>
    <name evidence="2" type="ORF">SCF082_LOCUS12826</name>
</gene>
<reference evidence="2 3" key="1">
    <citation type="submission" date="2024-02" db="EMBL/GenBank/DDBJ databases">
        <authorList>
            <person name="Chen Y."/>
            <person name="Shah S."/>
            <person name="Dougan E. K."/>
            <person name="Thang M."/>
            <person name="Chan C."/>
        </authorList>
    </citation>
    <scope>NUCLEOTIDE SEQUENCE [LARGE SCALE GENOMIC DNA]</scope>
</reference>
<proteinExistence type="predicted"/>
<feature type="region of interest" description="Disordered" evidence="1">
    <location>
        <begin position="293"/>
        <end position="345"/>
    </location>
</feature>
<evidence type="ECO:0000313" key="2">
    <source>
        <dbReference type="EMBL" id="CAK9015590.1"/>
    </source>
</evidence>
<feature type="compositionally biased region" description="Basic residues" evidence="1">
    <location>
        <begin position="326"/>
        <end position="335"/>
    </location>
</feature>
<name>A0ABP0JMU4_9DINO</name>
<sequence>MAVDPDAANREFVSQNMDSDLQFILGDSGVSVENQAAIARRYGPLRKFSPLGDDRASIRTACLQDFAIPQDTPQGRAETAAVVSSSKIAKEFLAKEVELRAEAKVLGQPRILQIHERQAMLKAVEETEANEPTASPLDEIISKQASSFSQLQSAVDSTGLIRVTRTKGKSKMPVNTEEYRRVMKVEMYAWLSMASRYRSKHWLHGLTAEPFIKFVEFILGERVLNIQIPTASPEQQQRVKPDWTIVLAYEHKLRREAMKLVVNQGHTLAGALRLVIRDADLKEAFFTTPVALKAAHSSSENPPNKFARFSWKGASSKGTHSDKGKGAGKKGKGKPKSQDSRLKAEEQGFVRLDLRELDIERSNEHDLTDGGEDDVAPPVHFNQPTGEDGLRAQESDGFDMEEVLAVLRREWAGLLLDPEDALVVDQGQPFLLRGLAQWLKVFSDPDANWLVDVEDSFASVCLGVEKPLARSPQVCPPKVKHRKLDDSDFCSIAQNYASADMSSSELETKFREEEALGRMFPSKLGVLREQYGDKLRIASMAAIKKPDGSVRPLHDGTHSVKVNNGIRYQDQLECPGPGEIASVVRTSVETREAPFCVSADIKAAHRLVKIGKSDWGYMCCRVDSSSETVWVNRVGTFGISSAPFWWSKLCGLIGRFVMHCMHWLLHMIYADDLHGAFVGQHKFWLLWIWLLAFELVGVPFGYHKFHGGFASEFVGFHLRYDLAEVGISEKRGQWLLEWVAKTAAVRFVVVARSFVEFLGRLGFVSQLLVWLKPHLSPLFAWAAVVAPGTVGKLPYTVILTLKYIDLELKGETFLISIKRVFALWETKREFDELKEKLTTEAPKSLGKDVPELALLLAFYKAIECVAVEVDALLRMAPDEPLESMRAVSVRLCSAHQKLQNAKEAVLVSCPGLFTGSQALTQALDTFVDSQSARVWRLALATPLAALSLVVAGLVEKDEEEDHLEKVNERTTEFMNIIYAEIVVERRGEATAKLKELSSLQCPTYVPGQMQAFLTAMLNDKLHKKLAGAVDALEACLRRVKADSDDMDVDKVSILHEFEHAESQARHGLTLCCLTTATRILCSKAASNGAAALKGSIDAVLDFAKTAKLTLPEDIIQQLSSAQRKLVASASTVSTKKPSATNS</sequence>